<dbReference type="SUPFAM" id="SSF52540">
    <property type="entry name" value="P-loop containing nucleoside triphosphate hydrolases"/>
    <property type="match status" value="2"/>
</dbReference>
<reference evidence="5" key="1">
    <citation type="journal article" date="2019" name="PLoS Negl. Trop. Dis.">
        <title>Revisiting the worldwide diversity of Leptospira species in the environment.</title>
        <authorList>
            <person name="Vincent A.T."/>
            <person name="Schiettekatte O."/>
            <person name="Bourhy P."/>
            <person name="Veyrier F.J."/>
            <person name="Picardeau M."/>
        </authorList>
    </citation>
    <scope>NUCLEOTIDE SEQUENCE [LARGE SCALE GENOMIC DNA]</scope>
    <source>
        <strain evidence="5">SSW15</strain>
    </source>
</reference>
<sequence>MLQFIEIKHRFGSSTLFDKFSWHIKPGSKVALVGPNGSGKSTLFRMAEGDLAPEEGIVSRSKHTEISLFQQIPDFDFEVSVIDTALSRHKHYNEYISRSRNIHTRMDASTDHDSPEFSSLLEEQSALEEYAFTYGVHELEARAKKVLGGLGFSNEQMERKVKEFSPGYQHRLGLAIAVLNPGNLLLLDEPTNHLDHSSKEWLAEYLRNTNRSFVLVTHDPEFLNSTTDTIAELNPSGVLEFKGTLEEYFEHKNELLEKLRTQFQKEEAYLKKRMEWVERFRAKATKARAVQSVIKRLEKRDKVDAPEESFWNSKTEYDFHYIPCGNMAFRIEGADFSYNAESPNIFENAELHVSNGDKIAVIGPNGAGKSTFLRCLLGIHKLKKGSITFGPKTRIGYFSQNHHEDLDPEKSILETVLSAYPEIPEVEARNLLGYFSFSDDRVFKKVGLLSGGEQSRLRLALLVKLGSNCLFLDEPTNHLDLVVRENLKRALHSYPGAVLVISHDPEFLKDLCNRTISVSGGRIRDLNTSFSDYLKFPPEDLHAEGGFAKSDEVLDKGESKDKSRTRKNADKNRVKKIQKDIEQIESKIALLEKNKTNSEELLADPQFYKNRSYQMELDTYNQTKTEILRLTEQWETLQLELEELSSAV</sequence>
<dbReference type="PANTHER" id="PTHR42855">
    <property type="entry name" value="ABC TRANSPORTER ATP-BINDING SUBUNIT"/>
    <property type="match status" value="1"/>
</dbReference>
<dbReference type="InterPro" id="IPR051309">
    <property type="entry name" value="ABCF_ATPase"/>
</dbReference>
<evidence type="ECO:0000313" key="5">
    <source>
        <dbReference type="EMBL" id="TGK11951.1"/>
    </source>
</evidence>
<dbReference type="SMART" id="SM00382">
    <property type="entry name" value="AAA"/>
    <property type="match status" value="2"/>
</dbReference>
<dbReference type="InterPro" id="IPR017871">
    <property type="entry name" value="ABC_transporter-like_CS"/>
</dbReference>
<dbReference type="PROSITE" id="PS00211">
    <property type="entry name" value="ABC_TRANSPORTER_1"/>
    <property type="match status" value="1"/>
</dbReference>
<keyword evidence="2 5" id="KW-0067">ATP-binding</keyword>
<dbReference type="FunFam" id="3.40.50.300:FF:000011">
    <property type="entry name" value="Putative ABC transporter ATP-binding component"/>
    <property type="match status" value="1"/>
</dbReference>
<dbReference type="PROSITE" id="PS50893">
    <property type="entry name" value="ABC_TRANSPORTER_2"/>
    <property type="match status" value="2"/>
</dbReference>
<organism evidence="5 6">
    <name type="scientific">Leptospira fletcheri</name>
    <dbReference type="NCBI Taxonomy" id="2484981"/>
    <lineage>
        <taxon>Bacteria</taxon>
        <taxon>Pseudomonadati</taxon>
        <taxon>Spirochaetota</taxon>
        <taxon>Spirochaetia</taxon>
        <taxon>Leptospirales</taxon>
        <taxon>Leptospiraceae</taxon>
        <taxon>Leptospira</taxon>
    </lineage>
</organism>
<proteinExistence type="predicted"/>
<dbReference type="InterPro" id="IPR032781">
    <property type="entry name" value="ABC_tran_Xtn"/>
</dbReference>
<dbReference type="EMBL" id="RQET01000004">
    <property type="protein sequence ID" value="TGK11951.1"/>
    <property type="molecule type" value="Genomic_DNA"/>
</dbReference>
<dbReference type="Pfam" id="PF00005">
    <property type="entry name" value="ABC_tran"/>
    <property type="match status" value="2"/>
</dbReference>
<evidence type="ECO:0000313" key="6">
    <source>
        <dbReference type="Proteomes" id="UP000298458"/>
    </source>
</evidence>
<dbReference type="GO" id="GO:0016887">
    <property type="term" value="F:ATP hydrolysis activity"/>
    <property type="evidence" value="ECO:0007669"/>
    <property type="project" value="InterPro"/>
</dbReference>
<accession>A0A4R9GHV2</accession>
<feature type="domain" description="ABC transporter" evidence="4">
    <location>
        <begin position="2"/>
        <end position="261"/>
    </location>
</feature>
<dbReference type="PANTHER" id="PTHR42855:SF2">
    <property type="entry name" value="DRUG RESISTANCE ABC TRANSPORTER,ATP-BINDING PROTEIN"/>
    <property type="match status" value="1"/>
</dbReference>
<gene>
    <name evidence="5" type="ORF">EHO60_06615</name>
</gene>
<dbReference type="InterPro" id="IPR003439">
    <property type="entry name" value="ABC_transporter-like_ATP-bd"/>
</dbReference>
<protein>
    <submittedName>
        <fullName evidence="5">ABC transporter ATP-binding protein</fullName>
    </submittedName>
</protein>
<dbReference type="CDD" id="cd03221">
    <property type="entry name" value="ABCF_EF-3"/>
    <property type="match status" value="2"/>
</dbReference>
<evidence type="ECO:0000256" key="2">
    <source>
        <dbReference type="ARBA" id="ARBA00022840"/>
    </source>
</evidence>
<dbReference type="InterPro" id="IPR003593">
    <property type="entry name" value="AAA+_ATPase"/>
</dbReference>
<dbReference type="GO" id="GO:0005524">
    <property type="term" value="F:ATP binding"/>
    <property type="evidence" value="ECO:0007669"/>
    <property type="project" value="UniProtKB-KW"/>
</dbReference>
<name>A0A4R9GHV2_9LEPT</name>
<keyword evidence="1" id="KW-0547">Nucleotide-binding</keyword>
<evidence type="ECO:0000256" key="3">
    <source>
        <dbReference type="SAM" id="MobiDB-lite"/>
    </source>
</evidence>
<dbReference type="RefSeq" id="WP_135767353.1">
    <property type="nucleotide sequence ID" value="NZ_RQET01000004.1"/>
</dbReference>
<comment type="caution">
    <text evidence="5">The sequence shown here is derived from an EMBL/GenBank/DDBJ whole genome shotgun (WGS) entry which is preliminary data.</text>
</comment>
<feature type="domain" description="ABC transporter" evidence="4">
    <location>
        <begin position="331"/>
        <end position="545"/>
    </location>
</feature>
<dbReference type="Gene3D" id="3.40.50.300">
    <property type="entry name" value="P-loop containing nucleotide triphosphate hydrolases"/>
    <property type="match status" value="2"/>
</dbReference>
<dbReference type="Pfam" id="PF12848">
    <property type="entry name" value="ABC_tran_Xtn"/>
    <property type="match status" value="1"/>
</dbReference>
<dbReference type="Proteomes" id="UP000298458">
    <property type="component" value="Unassembled WGS sequence"/>
</dbReference>
<feature type="region of interest" description="Disordered" evidence="3">
    <location>
        <begin position="552"/>
        <end position="574"/>
    </location>
</feature>
<dbReference type="AlphaFoldDB" id="A0A4R9GHV2"/>
<evidence type="ECO:0000256" key="1">
    <source>
        <dbReference type="ARBA" id="ARBA00022741"/>
    </source>
</evidence>
<keyword evidence="6" id="KW-1185">Reference proteome</keyword>
<dbReference type="Gene3D" id="1.10.287.380">
    <property type="entry name" value="Valyl-tRNA synthetase, C-terminal domain"/>
    <property type="match status" value="1"/>
</dbReference>
<dbReference type="OrthoDB" id="339356at2"/>
<dbReference type="InterPro" id="IPR037118">
    <property type="entry name" value="Val-tRNA_synth_C_sf"/>
</dbReference>
<evidence type="ECO:0000259" key="4">
    <source>
        <dbReference type="PROSITE" id="PS50893"/>
    </source>
</evidence>
<dbReference type="InterPro" id="IPR027417">
    <property type="entry name" value="P-loop_NTPase"/>
</dbReference>